<evidence type="ECO:0000256" key="1">
    <source>
        <dbReference type="ARBA" id="ARBA00001974"/>
    </source>
</evidence>
<dbReference type="AlphaFoldDB" id="A0A1H6RIE2"/>
<dbReference type="Pfam" id="PF13183">
    <property type="entry name" value="Fer4_8"/>
    <property type="match status" value="1"/>
</dbReference>
<dbReference type="InterPro" id="IPR009051">
    <property type="entry name" value="Helical_ferredxn"/>
</dbReference>
<organism evidence="14 15">
    <name type="scientific">Allopseudospirillum japonicum</name>
    <dbReference type="NCBI Taxonomy" id="64971"/>
    <lineage>
        <taxon>Bacteria</taxon>
        <taxon>Pseudomonadati</taxon>
        <taxon>Pseudomonadota</taxon>
        <taxon>Gammaproteobacteria</taxon>
        <taxon>Oceanospirillales</taxon>
        <taxon>Oceanospirillaceae</taxon>
        <taxon>Allopseudospirillum</taxon>
    </lineage>
</organism>
<evidence type="ECO:0000256" key="8">
    <source>
        <dbReference type="ARBA" id="ARBA00023004"/>
    </source>
</evidence>
<dbReference type="GO" id="GO:0004458">
    <property type="term" value="F:D-lactate dehydrogenase (cytochrome) activity"/>
    <property type="evidence" value="ECO:0007669"/>
    <property type="project" value="UniProtKB-EC"/>
</dbReference>
<dbReference type="EMBL" id="FNYH01000004">
    <property type="protein sequence ID" value="SEI55523.1"/>
    <property type="molecule type" value="Genomic_DNA"/>
</dbReference>
<evidence type="ECO:0000256" key="6">
    <source>
        <dbReference type="ARBA" id="ARBA00022946"/>
    </source>
</evidence>
<dbReference type="Pfam" id="PF02913">
    <property type="entry name" value="FAD-oxidase_C"/>
    <property type="match status" value="1"/>
</dbReference>
<dbReference type="Gene3D" id="3.30.70.2740">
    <property type="match status" value="1"/>
</dbReference>
<dbReference type="InterPro" id="IPR004113">
    <property type="entry name" value="FAD-bd_oxidored_4_C"/>
</dbReference>
<evidence type="ECO:0000313" key="14">
    <source>
        <dbReference type="EMBL" id="SEI55523.1"/>
    </source>
</evidence>
<reference evidence="15" key="1">
    <citation type="submission" date="2016-10" db="EMBL/GenBank/DDBJ databases">
        <authorList>
            <person name="Varghese N."/>
            <person name="Submissions S."/>
        </authorList>
    </citation>
    <scope>NUCLEOTIDE SEQUENCE [LARGE SCALE GENOMIC DNA]</scope>
    <source>
        <strain evidence="15">DSM 7165</strain>
    </source>
</reference>
<dbReference type="SUPFAM" id="SSF46548">
    <property type="entry name" value="alpha-helical ferredoxin"/>
    <property type="match status" value="1"/>
</dbReference>
<dbReference type="GO" id="GO:0046872">
    <property type="term" value="F:metal ion binding"/>
    <property type="evidence" value="ECO:0007669"/>
    <property type="project" value="UniProtKB-KW"/>
</dbReference>
<evidence type="ECO:0000256" key="7">
    <source>
        <dbReference type="ARBA" id="ARBA00023002"/>
    </source>
</evidence>
<dbReference type="Gene3D" id="3.30.465.10">
    <property type="match status" value="1"/>
</dbReference>
<protein>
    <recommendedName>
        <fullName evidence="10">D-lactate dehydrogenase (cytochrome)</fullName>
        <ecNumber evidence="10">1.1.2.4</ecNumber>
    </recommendedName>
</protein>
<dbReference type="InterPro" id="IPR036318">
    <property type="entry name" value="FAD-bd_PCMH-like_sf"/>
</dbReference>
<evidence type="ECO:0000256" key="4">
    <source>
        <dbReference type="ARBA" id="ARBA00022723"/>
    </source>
</evidence>
<dbReference type="PROSITE" id="PS00198">
    <property type="entry name" value="4FE4S_FER_1"/>
    <property type="match status" value="1"/>
</dbReference>
<gene>
    <name evidence="14" type="ORF">SAMN05421831_10473</name>
</gene>
<dbReference type="FunFam" id="3.30.70.2740:FF:000006">
    <property type="entry name" value="NAD-independent D-lactate dehydrogenase"/>
    <property type="match status" value="1"/>
</dbReference>
<dbReference type="GO" id="GO:0008720">
    <property type="term" value="F:D-lactate dehydrogenase (NAD+) activity"/>
    <property type="evidence" value="ECO:0007669"/>
    <property type="project" value="TreeGrafter"/>
</dbReference>
<evidence type="ECO:0000256" key="11">
    <source>
        <dbReference type="SAM" id="MobiDB-lite"/>
    </source>
</evidence>
<evidence type="ECO:0000313" key="15">
    <source>
        <dbReference type="Proteomes" id="UP000242999"/>
    </source>
</evidence>
<dbReference type="InterPro" id="IPR016167">
    <property type="entry name" value="FAD-bd_PCMH_sub1"/>
</dbReference>
<dbReference type="GO" id="GO:0071949">
    <property type="term" value="F:FAD binding"/>
    <property type="evidence" value="ECO:0007669"/>
    <property type="project" value="InterPro"/>
</dbReference>
<keyword evidence="6" id="KW-0809">Transit peptide</keyword>
<evidence type="ECO:0000259" key="12">
    <source>
        <dbReference type="PROSITE" id="PS51379"/>
    </source>
</evidence>
<dbReference type="Gene3D" id="3.30.43.10">
    <property type="entry name" value="Uridine Diphospho-n-acetylenolpyruvylglucosamine Reductase, domain 2"/>
    <property type="match status" value="1"/>
</dbReference>
<dbReference type="OrthoDB" id="9811557at2"/>
<keyword evidence="8" id="KW-0408">Iron</keyword>
<evidence type="ECO:0000256" key="10">
    <source>
        <dbReference type="ARBA" id="ARBA00038897"/>
    </source>
</evidence>
<accession>A0A1H6RIE2</accession>
<evidence type="ECO:0000256" key="3">
    <source>
        <dbReference type="ARBA" id="ARBA00022630"/>
    </source>
</evidence>
<evidence type="ECO:0000259" key="13">
    <source>
        <dbReference type="PROSITE" id="PS51387"/>
    </source>
</evidence>
<dbReference type="Gene3D" id="1.10.1060.10">
    <property type="entry name" value="Alpha-helical ferredoxin"/>
    <property type="match status" value="1"/>
</dbReference>
<evidence type="ECO:0000256" key="9">
    <source>
        <dbReference type="ARBA" id="ARBA00023014"/>
    </source>
</evidence>
<keyword evidence="5" id="KW-0274">FAD</keyword>
<comment type="similarity">
    <text evidence="2">Belongs to the FAD-binding oxidoreductase/transferase type 4 family.</text>
</comment>
<dbReference type="PANTHER" id="PTHR11748">
    <property type="entry name" value="D-LACTATE DEHYDROGENASE"/>
    <property type="match status" value="1"/>
</dbReference>
<evidence type="ECO:0000256" key="5">
    <source>
        <dbReference type="ARBA" id="ARBA00022827"/>
    </source>
</evidence>
<dbReference type="Proteomes" id="UP000242999">
    <property type="component" value="Unassembled WGS sequence"/>
</dbReference>
<dbReference type="Gene3D" id="3.30.70.2190">
    <property type="match status" value="1"/>
</dbReference>
<dbReference type="InterPro" id="IPR016169">
    <property type="entry name" value="FAD-bd_PCMH_sub2"/>
</dbReference>
<dbReference type="GO" id="GO:1903457">
    <property type="term" value="P:lactate catabolic process"/>
    <property type="evidence" value="ECO:0007669"/>
    <property type="project" value="TreeGrafter"/>
</dbReference>
<keyword evidence="15" id="KW-1185">Reference proteome</keyword>
<sequence length="941" mass="103266">MRPEYAAFVQQMLEVIPEARVKTDLLSRLALGTDASFYRLVPQVVVLVETETEVQAVLKACHQHQLAVTFRAAGTSLSGQAVTDSVLMVLGHHGWRHHQILQEGQQIRLQPAIIGAQANQYLAPYGRKIGPDPASINACMIGGIVANNASGMCCGTAHNTYHTVQAMRFILADGTLVDTQEIQSVARFRQTHADLLAKLGQLRQQILENPDLLAKINHKYRLKNTTGYSLNALVDFSDPLDILLHVLVGSEGTLGFISEITYQTVPEPHYKAAALILFADIEAACQATASLKSTPVAAVELMDRAALRAIQDKPGMPEYLRTLEADVTALLVDVRASTQPELTQHLQQVEAVLHDFALVRPLAFTQDAATYALYWNIRKGLFPAVGAVRQTGTTVIIEDVAFPIDKLAAGVRALQEVFRKYAYHEALLFGHALEGNLHFVFTQGFDSDQEVRRYQALMDEVADLVAVRFGGSLKAEHGTGRNMAPYVELEWGQDAYQLMWALKACLDPQHLLNPEVILSRNPQIHLQALKALPQAYQRVDACIECGFCEAVCPSRKLTLTPRQRIVILREMAALRAQASKTDDLRLLEKDFQYAGIDTCAGDSLCSTRCPVGIDTGQMIRELRAQANAKYAPLAQAISHHYQWAQLGLRWGLALWQQIPKVKKSPSPVQYYPSQNQQAQARRPALPQPVPAKTRQRLAASAHTDFKDTDIGLVYWPSCASRTLGAAADAHNTRCVADVFLDLCARAQIPVRVVKDLEGDCCGMPFHSKGHFAAAEASRTRVWQKLLDASEQGRWPIVCDTSPCSMRLLATCPEPVRLYDLPQALTDLLLPRLQVRPLARKIALHVSCSATHNGQAATMYQLASACAQEVVIPEGISCCGFAGDKGFSLPELNASALQGLAPQVADCDAGYSSSRTCELGLSEHTGIPYQSLVYLLEEASRG</sequence>
<dbReference type="InterPro" id="IPR016164">
    <property type="entry name" value="FAD-linked_Oxase-like_C"/>
</dbReference>
<dbReference type="PROSITE" id="PS51387">
    <property type="entry name" value="FAD_PCMH"/>
    <property type="match status" value="1"/>
</dbReference>
<proteinExistence type="inferred from homology"/>
<dbReference type="InterPro" id="IPR017896">
    <property type="entry name" value="4Fe4S_Fe-S-bd"/>
</dbReference>
<dbReference type="STRING" id="64971.SAMN05421831_10473"/>
<dbReference type="PROSITE" id="PS51379">
    <property type="entry name" value="4FE4S_FER_2"/>
    <property type="match status" value="1"/>
</dbReference>
<feature type="domain" description="4Fe-4S ferredoxin-type" evidence="12">
    <location>
        <begin position="533"/>
        <end position="562"/>
    </location>
</feature>
<dbReference type="SUPFAM" id="SSF55103">
    <property type="entry name" value="FAD-linked oxidases, C-terminal domain"/>
    <property type="match status" value="1"/>
</dbReference>
<keyword evidence="9" id="KW-0411">Iron-sulfur</keyword>
<dbReference type="InterPro" id="IPR017900">
    <property type="entry name" value="4Fe4S_Fe_S_CS"/>
</dbReference>
<dbReference type="EC" id="1.1.2.4" evidence="10"/>
<feature type="domain" description="FAD-binding PCMH-type" evidence="13">
    <location>
        <begin position="38"/>
        <end position="267"/>
    </location>
</feature>
<name>A0A1H6RIE2_9GAMM</name>
<keyword evidence="4" id="KW-0479">Metal-binding</keyword>
<dbReference type="Pfam" id="PF01565">
    <property type="entry name" value="FAD_binding_4"/>
    <property type="match status" value="1"/>
</dbReference>
<dbReference type="RefSeq" id="WP_093308950.1">
    <property type="nucleotide sequence ID" value="NZ_FNYH01000004.1"/>
</dbReference>
<keyword evidence="3" id="KW-0285">Flavoprotein</keyword>
<keyword evidence="7" id="KW-0560">Oxidoreductase</keyword>
<evidence type="ECO:0000256" key="2">
    <source>
        <dbReference type="ARBA" id="ARBA00008000"/>
    </source>
</evidence>
<dbReference type="SUPFAM" id="SSF56176">
    <property type="entry name" value="FAD-binding/transporter-associated domain-like"/>
    <property type="match status" value="1"/>
</dbReference>
<feature type="region of interest" description="Disordered" evidence="11">
    <location>
        <begin position="664"/>
        <end position="686"/>
    </location>
</feature>
<comment type="cofactor">
    <cofactor evidence="1">
        <name>FAD</name>
        <dbReference type="ChEBI" id="CHEBI:57692"/>
    </cofactor>
</comment>
<dbReference type="InterPro" id="IPR016166">
    <property type="entry name" value="FAD-bd_PCMH"/>
</dbReference>
<dbReference type="GO" id="GO:0051536">
    <property type="term" value="F:iron-sulfur cluster binding"/>
    <property type="evidence" value="ECO:0007669"/>
    <property type="project" value="UniProtKB-KW"/>
</dbReference>
<dbReference type="PANTHER" id="PTHR11748:SF111">
    <property type="entry name" value="D-LACTATE DEHYDROGENASE, MITOCHONDRIAL-RELATED"/>
    <property type="match status" value="1"/>
</dbReference>
<dbReference type="InterPro" id="IPR006094">
    <property type="entry name" value="Oxid_FAD_bind_N"/>
</dbReference>